<dbReference type="EMBL" id="BK016090">
    <property type="protein sequence ID" value="DAF94381.1"/>
    <property type="molecule type" value="Genomic_DNA"/>
</dbReference>
<name>A0A8S5UIR5_9CAUD</name>
<reference evidence="2" key="1">
    <citation type="journal article" date="2021" name="Proc. Natl. Acad. Sci. U.S.A.">
        <title>A Catalog of Tens of Thousands of Viruses from Human Metagenomes Reveals Hidden Associations with Chronic Diseases.</title>
        <authorList>
            <person name="Tisza M.J."/>
            <person name="Buck C.B."/>
        </authorList>
    </citation>
    <scope>NUCLEOTIDE SEQUENCE</scope>
    <source>
        <strain evidence="2">Ctu2j3</strain>
    </source>
</reference>
<organism evidence="2">
    <name type="scientific">Myoviridae sp. ctu2j3</name>
    <dbReference type="NCBI Taxonomy" id="2825197"/>
    <lineage>
        <taxon>Viruses</taxon>
        <taxon>Duplodnaviria</taxon>
        <taxon>Heunggongvirae</taxon>
        <taxon>Uroviricota</taxon>
        <taxon>Caudoviricetes</taxon>
    </lineage>
</organism>
<sequence>MFLSNPFWSAKPKIVVGSGNIFMQATNTNSLYNLDANVITGSTAANPGYTTVMGGGDGAGSGWLMGGRNNSNQSVTTNRKYSFASDSTTNMTALTVAMSQGGCTGNSTQFLMYSGQYNTGTSGAPSIIYLYASNTYAGGAAAARLAVNGPGAAGNATIGVFAGRSGTSPNTDIYTYASNTTSGGTSTGLANAYMSGAGNTTDGYFGLGVTATTTFPPNVAVYNYAGNTVRAGSNLTYGGQTAAAAGTATGSAWLGGSTTGPAIRTTALYRYSDDAVSSGTALQQPDQGMCAVSDNPGNF</sequence>
<protein>
    <submittedName>
        <fullName evidence="2">Uncharacterized protein</fullName>
    </submittedName>
</protein>
<evidence type="ECO:0000256" key="1">
    <source>
        <dbReference type="SAM" id="MobiDB-lite"/>
    </source>
</evidence>
<accession>A0A8S5UIR5</accession>
<dbReference type="EMBL" id="BK016090">
    <property type="protein sequence ID" value="DAF94354.1"/>
    <property type="molecule type" value="Genomic_DNA"/>
</dbReference>
<proteinExistence type="predicted"/>
<evidence type="ECO:0000313" key="2">
    <source>
        <dbReference type="EMBL" id="DAF94381.1"/>
    </source>
</evidence>
<feature type="region of interest" description="Disordered" evidence="1">
    <location>
        <begin position="280"/>
        <end position="299"/>
    </location>
</feature>